<dbReference type="CDD" id="cd00805">
    <property type="entry name" value="TyrRS_core"/>
    <property type="match status" value="1"/>
</dbReference>
<dbReference type="Gene3D" id="3.40.50.620">
    <property type="entry name" value="HUPs"/>
    <property type="match status" value="1"/>
</dbReference>
<dbReference type="InterPro" id="IPR002942">
    <property type="entry name" value="S4_RNA-bd"/>
</dbReference>
<keyword evidence="7 10" id="KW-0648">Protein biosynthesis</keyword>
<dbReference type="NCBIfam" id="TIGR00234">
    <property type="entry name" value="tyrS"/>
    <property type="match status" value="1"/>
</dbReference>
<organism evidence="13 14">
    <name type="scientific">Thioalkalivibrio nitratireducens (strain DSM 14787 / UNIQEM 213 / ALEN2)</name>
    <dbReference type="NCBI Taxonomy" id="1255043"/>
    <lineage>
        <taxon>Bacteria</taxon>
        <taxon>Pseudomonadati</taxon>
        <taxon>Pseudomonadota</taxon>
        <taxon>Gammaproteobacteria</taxon>
        <taxon>Chromatiales</taxon>
        <taxon>Ectothiorhodospiraceae</taxon>
        <taxon>Thioalkalivibrio</taxon>
    </lineage>
</organism>
<evidence type="ECO:0000256" key="10">
    <source>
        <dbReference type="HAMAP-Rule" id="MF_02007"/>
    </source>
</evidence>
<comment type="subcellular location">
    <subcellularLocation>
        <location evidence="10">Cytoplasm</location>
    </subcellularLocation>
</comment>
<evidence type="ECO:0000313" key="13">
    <source>
        <dbReference type="EMBL" id="AGA35078.1"/>
    </source>
</evidence>
<dbReference type="PRINTS" id="PR01040">
    <property type="entry name" value="TRNASYNTHTYR"/>
</dbReference>
<dbReference type="HOGENOM" id="CLU_024003_5_0_6"/>
<name>L0E198_THIND</name>
<keyword evidence="8 10" id="KW-0030">Aminoacyl-tRNA synthetase</keyword>
<evidence type="ECO:0000256" key="4">
    <source>
        <dbReference type="ARBA" id="ARBA00022741"/>
    </source>
</evidence>
<keyword evidence="2 10" id="KW-0963">Cytoplasm</keyword>
<dbReference type="STRING" id="1255043.TVNIR_3442"/>
<keyword evidence="6 11" id="KW-0694">RNA-binding</keyword>
<dbReference type="HAMAP" id="MF_02007">
    <property type="entry name" value="Tyr_tRNA_synth_type2"/>
    <property type="match status" value="1"/>
</dbReference>
<evidence type="ECO:0000256" key="2">
    <source>
        <dbReference type="ARBA" id="ARBA00022490"/>
    </source>
</evidence>
<accession>L0E198</accession>
<evidence type="ECO:0000259" key="12">
    <source>
        <dbReference type="SMART" id="SM00363"/>
    </source>
</evidence>
<evidence type="ECO:0000256" key="8">
    <source>
        <dbReference type="ARBA" id="ARBA00023146"/>
    </source>
</evidence>
<dbReference type="EC" id="6.1.1.1" evidence="10"/>
<sequence>MELEEQMAIIRRGADEILLEGDLRTRLASGRPLRIKAGFDPTAPDLHLGHTVLLNKLRQFQDLGHHILFLIGDFTGRIGDPTGKSATRPPLTEEDIVANAATYREQVFRILDPERTEVVFNSAWMDGIGAAGMVQLAARHTVARMLERDDFHKRYVAQQPIAIHEFLYPLIQGYDSVVLRADVELGGTDQKFNLLVGRELQKQYGQPSQVILTMPILEGLDGVQKMSKSLGNYIGVQEPPNEMFGKIMSISDELMWRYYELLSWRPLPEIAALRAVAESGGRNPRDIKFDLGEELVDRFHGKEAGERARRNFVARFQQHRLPEDLPEVVLTAKDGGIPLPNLLKDAALVASTSEARSLLRQGAVRIDGERVDDPARQLPAGAEHVVQVGKRRVARIRVA</sequence>
<dbReference type="PROSITE" id="PS00178">
    <property type="entry name" value="AA_TRNA_LIGASE_I"/>
    <property type="match status" value="1"/>
</dbReference>
<evidence type="ECO:0000256" key="6">
    <source>
        <dbReference type="ARBA" id="ARBA00022884"/>
    </source>
</evidence>
<dbReference type="GO" id="GO:0003723">
    <property type="term" value="F:RNA binding"/>
    <property type="evidence" value="ECO:0007669"/>
    <property type="project" value="UniProtKB-KW"/>
</dbReference>
<dbReference type="InterPro" id="IPR014729">
    <property type="entry name" value="Rossmann-like_a/b/a_fold"/>
</dbReference>
<feature type="short sequence motif" description="'HIGH' region" evidence="10">
    <location>
        <begin position="41"/>
        <end position="50"/>
    </location>
</feature>
<feature type="domain" description="RNA-binding S4" evidence="12">
    <location>
        <begin position="337"/>
        <end position="399"/>
    </location>
</feature>
<feature type="short sequence motif" description="'KMSKS' region" evidence="10">
    <location>
        <begin position="225"/>
        <end position="229"/>
    </location>
</feature>
<evidence type="ECO:0000256" key="1">
    <source>
        <dbReference type="ARBA" id="ARBA00011738"/>
    </source>
</evidence>
<dbReference type="InterPro" id="IPR024088">
    <property type="entry name" value="Tyr-tRNA-ligase_bac-type"/>
</dbReference>
<comment type="catalytic activity">
    <reaction evidence="9 10">
        <text>tRNA(Tyr) + L-tyrosine + ATP = L-tyrosyl-tRNA(Tyr) + AMP + diphosphate + H(+)</text>
        <dbReference type="Rhea" id="RHEA:10220"/>
        <dbReference type="Rhea" id="RHEA-COMP:9706"/>
        <dbReference type="Rhea" id="RHEA-COMP:9707"/>
        <dbReference type="ChEBI" id="CHEBI:15378"/>
        <dbReference type="ChEBI" id="CHEBI:30616"/>
        <dbReference type="ChEBI" id="CHEBI:33019"/>
        <dbReference type="ChEBI" id="CHEBI:58315"/>
        <dbReference type="ChEBI" id="CHEBI:78442"/>
        <dbReference type="ChEBI" id="CHEBI:78536"/>
        <dbReference type="ChEBI" id="CHEBI:456215"/>
        <dbReference type="EC" id="6.1.1.1"/>
    </reaction>
</comment>
<evidence type="ECO:0000256" key="11">
    <source>
        <dbReference type="PROSITE-ProRule" id="PRU00182"/>
    </source>
</evidence>
<dbReference type="Pfam" id="PF00579">
    <property type="entry name" value="tRNA-synt_1b"/>
    <property type="match status" value="1"/>
</dbReference>
<comment type="function">
    <text evidence="10">Catalyzes the attachment of tyrosine to tRNA(Tyr) in a two-step reaction: tyrosine is first activated by ATP to form Tyr-AMP and then transferred to the acceptor end of tRNA(Tyr).</text>
</comment>
<keyword evidence="4 10" id="KW-0547">Nucleotide-binding</keyword>
<dbReference type="GO" id="GO:0006437">
    <property type="term" value="P:tyrosyl-tRNA aminoacylation"/>
    <property type="evidence" value="ECO:0007669"/>
    <property type="project" value="UniProtKB-UniRule"/>
</dbReference>
<dbReference type="Proteomes" id="UP000010809">
    <property type="component" value="Chromosome"/>
</dbReference>
<dbReference type="FunFam" id="1.10.240.10:FF:000006">
    <property type="entry name" value="Tyrosine--tRNA ligase"/>
    <property type="match status" value="1"/>
</dbReference>
<comment type="subunit">
    <text evidence="1 10">Homodimer.</text>
</comment>
<dbReference type="PATRIC" id="fig|1255043.3.peg.3473"/>
<evidence type="ECO:0000256" key="7">
    <source>
        <dbReference type="ARBA" id="ARBA00022917"/>
    </source>
</evidence>
<dbReference type="GO" id="GO:0004831">
    <property type="term" value="F:tyrosine-tRNA ligase activity"/>
    <property type="evidence" value="ECO:0007669"/>
    <property type="project" value="UniProtKB-UniRule"/>
</dbReference>
<dbReference type="InterPro" id="IPR024108">
    <property type="entry name" value="Tyr-tRNA-ligase_bac_2"/>
</dbReference>
<dbReference type="InterPro" id="IPR002305">
    <property type="entry name" value="aa-tRNA-synth_Ic"/>
</dbReference>
<dbReference type="SUPFAM" id="SSF52374">
    <property type="entry name" value="Nucleotidylyl transferase"/>
    <property type="match status" value="1"/>
</dbReference>
<dbReference type="Gene3D" id="3.10.290.10">
    <property type="entry name" value="RNA-binding S4 domain"/>
    <property type="match status" value="1"/>
</dbReference>
<dbReference type="CDD" id="cd00165">
    <property type="entry name" value="S4"/>
    <property type="match status" value="1"/>
</dbReference>
<dbReference type="SMART" id="SM00363">
    <property type="entry name" value="S4"/>
    <property type="match status" value="1"/>
</dbReference>
<keyword evidence="3 10" id="KW-0436">Ligase</keyword>
<evidence type="ECO:0000256" key="5">
    <source>
        <dbReference type="ARBA" id="ARBA00022840"/>
    </source>
</evidence>
<gene>
    <name evidence="13" type="primary">tyrS [H]</name>
    <name evidence="10" type="synonym">tyrS</name>
    <name evidence="13" type="ordered locus">TVNIR_3442</name>
</gene>
<dbReference type="EMBL" id="CP003989">
    <property type="protein sequence ID" value="AGA35078.1"/>
    <property type="molecule type" value="Genomic_DNA"/>
</dbReference>
<dbReference type="InterPro" id="IPR001412">
    <property type="entry name" value="aa-tRNA-synth_I_CS"/>
</dbReference>
<dbReference type="SUPFAM" id="SSF55174">
    <property type="entry name" value="Alpha-L RNA-binding motif"/>
    <property type="match status" value="1"/>
</dbReference>
<dbReference type="RefSeq" id="WP_015260177.1">
    <property type="nucleotide sequence ID" value="NC_019902.2"/>
</dbReference>
<dbReference type="OrthoDB" id="9804243at2"/>
<dbReference type="Gene3D" id="1.10.240.10">
    <property type="entry name" value="Tyrosyl-Transfer RNA Synthetase"/>
    <property type="match status" value="1"/>
</dbReference>
<dbReference type="GO" id="GO:0005829">
    <property type="term" value="C:cytosol"/>
    <property type="evidence" value="ECO:0007669"/>
    <property type="project" value="TreeGrafter"/>
</dbReference>
<dbReference type="InterPro" id="IPR002307">
    <property type="entry name" value="Tyr-tRNA-ligase"/>
</dbReference>
<evidence type="ECO:0000256" key="3">
    <source>
        <dbReference type="ARBA" id="ARBA00022598"/>
    </source>
</evidence>
<dbReference type="AlphaFoldDB" id="L0E198"/>
<dbReference type="FunFam" id="3.40.50.620:FF:000061">
    <property type="entry name" value="Tyrosine--tRNA ligase"/>
    <property type="match status" value="1"/>
</dbReference>
<dbReference type="PANTHER" id="PTHR11766:SF1">
    <property type="entry name" value="TYROSINE--TRNA LIGASE"/>
    <property type="match status" value="1"/>
</dbReference>
<dbReference type="InterPro" id="IPR036986">
    <property type="entry name" value="S4_RNA-bd_sf"/>
</dbReference>
<dbReference type="KEGG" id="tni:TVNIR_3442"/>
<evidence type="ECO:0000313" key="14">
    <source>
        <dbReference type="Proteomes" id="UP000010809"/>
    </source>
</evidence>
<dbReference type="PANTHER" id="PTHR11766">
    <property type="entry name" value="TYROSYL-TRNA SYNTHETASE"/>
    <property type="match status" value="1"/>
</dbReference>
<dbReference type="GO" id="GO:0005524">
    <property type="term" value="F:ATP binding"/>
    <property type="evidence" value="ECO:0007669"/>
    <property type="project" value="UniProtKB-UniRule"/>
</dbReference>
<proteinExistence type="inferred from homology"/>
<keyword evidence="5 10" id="KW-0067">ATP-binding</keyword>
<dbReference type="PROSITE" id="PS50889">
    <property type="entry name" value="S4"/>
    <property type="match status" value="1"/>
</dbReference>
<comment type="similarity">
    <text evidence="10">Belongs to the class-I aminoacyl-tRNA synthetase family. TyrS type 2 subfamily.</text>
</comment>
<evidence type="ECO:0000256" key="9">
    <source>
        <dbReference type="ARBA" id="ARBA00048248"/>
    </source>
</evidence>
<dbReference type="Pfam" id="PF01479">
    <property type="entry name" value="S4"/>
    <property type="match status" value="1"/>
</dbReference>
<dbReference type="eggNOG" id="COG0162">
    <property type="taxonomic scope" value="Bacteria"/>
</dbReference>
<keyword evidence="14" id="KW-1185">Reference proteome</keyword>
<protein>
    <recommendedName>
        <fullName evidence="10">Tyrosine--tRNA ligase</fullName>
        <ecNumber evidence="10">6.1.1.1</ecNumber>
    </recommendedName>
    <alternativeName>
        <fullName evidence="10">Tyrosyl-tRNA synthetase</fullName>
        <shortName evidence="10">TyrRS</shortName>
    </alternativeName>
</protein>
<feature type="binding site" evidence="10">
    <location>
        <position position="228"/>
    </location>
    <ligand>
        <name>ATP</name>
        <dbReference type="ChEBI" id="CHEBI:30616"/>
    </ligand>
</feature>
<reference evidence="13" key="1">
    <citation type="submission" date="2015-12" db="EMBL/GenBank/DDBJ databases">
        <authorList>
            <person name="Tikhonova T.V."/>
            <person name="Pavlov A.R."/>
            <person name="Beletsky A.V."/>
            <person name="Mardanov A.V."/>
            <person name="Sorokin D.Y."/>
            <person name="Ravin N.V."/>
            <person name="Popov V.O."/>
        </authorList>
    </citation>
    <scope>NUCLEOTIDE SEQUENCE</scope>
    <source>
        <strain evidence="13">DSM 14787</strain>
    </source>
</reference>